<reference evidence="3 4" key="1">
    <citation type="submission" date="2014-06" db="EMBL/GenBank/DDBJ databases">
        <authorList>
            <person name="Swart Estienne"/>
        </authorList>
    </citation>
    <scope>NUCLEOTIDE SEQUENCE [LARGE SCALE GENOMIC DNA]</scope>
    <source>
        <strain evidence="3 4">130c</strain>
    </source>
</reference>
<evidence type="ECO:0000256" key="1">
    <source>
        <dbReference type="ARBA" id="ARBA00022614"/>
    </source>
</evidence>
<dbReference type="InParanoid" id="A0A078B2Y7"/>
<dbReference type="EMBL" id="CCKQ01015761">
    <property type="protein sequence ID" value="CDW87602.1"/>
    <property type="molecule type" value="Genomic_DNA"/>
</dbReference>
<sequence>MHIDQQSLRYDWKNKNAIKIRFEKIKRRYPLNKKYTLGDLSDCLEECKQSIKDLEKISGAAHQLRESLLQQYEKLEYMKQPFKFYKQIFWMLNKEKDFRKRQVDVRQMPRNYSYRKITQGLKAAQGERMIDEDLDQVMFIHKMLNDKYEYAFFTNDSTECEIGCILKFDLMTIFLLDLSRKQINAIGSIPECTNLLMLDLSNNNLSVLSGIETLINLKHLNLAFNKITQVDPLKGCVALERLDLQANQVKDTRTFESIGPVLLNLRILYLQEFNQASPNPVCSIKNYRKKIFEVIPKLKALDGHRDGIPVIETGNIDIGGDENIEYRVNEEWYTPEIYQGNPGKNMFPTTVQTTKDEQGLKDVFKDCENLLNRKTNVLTL</sequence>
<keyword evidence="4" id="KW-1185">Reference proteome</keyword>
<dbReference type="PANTHER" id="PTHR15454">
    <property type="entry name" value="NISCHARIN RELATED"/>
    <property type="match status" value="1"/>
</dbReference>
<keyword evidence="2" id="KW-0677">Repeat</keyword>
<dbReference type="AlphaFoldDB" id="A0A078B2Y7"/>
<dbReference type="InterPro" id="IPR025875">
    <property type="entry name" value="Leu-rich_rpt_4"/>
</dbReference>
<dbReference type="SUPFAM" id="SSF52058">
    <property type="entry name" value="L domain-like"/>
    <property type="match status" value="1"/>
</dbReference>
<proteinExistence type="predicted"/>
<dbReference type="Proteomes" id="UP000039865">
    <property type="component" value="Unassembled WGS sequence"/>
</dbReference>
<dbReference type="InterPro" id="IPR001611">
    <property type="entry name" value="Leu-rich_rpt"/>
</dbReference>
<dbReference type="SMART" id="SM00365">
    <property type="entry name" value="LRR_SD22"/>
    <property type="match status" value="2"/>
</dbReference>
<dbReference type="PANTHER" id="PTHR15454:SF56">
    <property type="entry name" value="PROTEIN PHOSPHATASE 1 REGULATORY SUBUNIT 7-RELATED"/>
    <property type="match status" value="1"/>
</dbReference>
<dbReference type="GO" id="GO:0005737">
    <property type="term" value="C:cytoplasm"/>
    <property type="evidence" value="ECO:0007669"/>
    <property type="project" value="TreeGrafter"/>
</dbReference>
<gene>
    <name evidence="3" type="primary">Contig6572.g7036</name>
    <name evidence="3" type="ORF">STYLEM_16709</name>
</gene>
<dbReference type="InterPro" id="IPR032675">
    <property type="entry name" value="LRR_dom_sf"/>
</dbReference>
<organism evidence="3 4">
    <name type="scientific">Stylonychia lemnae</name>
    <name type="common">Ciliate</name>
    <dbReference type="NCBI Taxonomy" id="5949"/>
    <lineage>
        <taxon>Eukaryota</taxon>
        <taxon>Sar</taxon>
        <taxon>Alveolata</taxon>
        <taxon>Ciliophora</taxon>
        <taxon>Intramacronucleata</taxon>
        <taxon>Spirotrichea</taxon>
        <taxon>Stichotrichia</taxon>
        <taxon>Sporadotrichida</taxon>
        <taxon>Oxytrichidae</taxon>
        <taxon>Stylonychinae</taxon>
        <taxon>Stylonychia</taxon>
    </lineage>
</organism>
<dbReference type="PROSITE" id="PS51450">
    <property type="entry name" value="LRR"/>
    <property type="match status" value="2"/>
</dbReference>
<dbReference type="Pfam" id="PF12799">
    <property type="entry name" value="LRR_4"/>
    <property type="match status" value="1"/>
</dbReference>
<name>A0A078B2Y7_STYLE</name>
<evidence type="ECO:0000313" key="3">
    <source>
        <dbReference type="EMBL" id="CDW87602.1"/>
    </source>
</evidence>
<accession>A0A078B2Y7</accession>
<evidence type="ECO:0000313" key="4">
    <source>
        <dbReference type="Proteomes" id="UP000039865"/>
    </source>
</evidence>
<dbReference type="OrthoDB" id="289282at2759"/>
<evidence type="ECO:0000256" key="2">
    <source>
        <dbReference type="ARBA" id="ARBA00022737"/>
    </source>
</evidence>
<protein>
    <submittedName>
        <fullName evidence="3">Leucine-rich repeat-containing protein 61</fullName>
    </submittedName>
</protein>
<dbReference type="Gene3D" id="3.80.10.10">
    <property type="entry name" value="Ribonuclease Inhibitor"/>
    <property type="match status" value="1"/>
</dbReference>
<keyword evidence="1" id="KW-0433">Leucine-rich repeat</keyword>